<keyword evidence="1" id="KW-1133">Transmembrane helix</keyword>
<dbReference type="EMBL" id="LT629740">
    <property type="protein sequence ID" value="SDS78906.1"/>
    <property type="molecule type" value="Genomic_DNA"/>
</dbReference>
<keyword evidence="1" id="KW-0472">Membrane</keyword>
<keyword evidence="1" id="KW-0812">Transmembrane</keyword>
<evidence type="ECO:0000313" key="2">
    <source>
        <dbReference type="EMBL" id="SDS78906.1"/>
    </source>
</evidence>
<name>A0A1H1V3F1_MUCMA</name>
<gene>
    <name evidence="2" type="ORF">SAMN05216490_1816</name>
</gene>
<accession>A0A1H1V3F1</accession>
<dbReference type="AlphaFoldDB" id="A0A1H1V3F1"/>
<reference evidence="2 3" key="1">
    <citation type="submission" date="2016-10" db="EMBL/GenBank/DDBJ databases">
        <authorList>
            <person name="de Groot N.N."/>
        </authorList>
    </citation>
    <scope>NUCLEOTIDE SEQUENCE [LARGE SCALE GENOMIC DNA]</scope>
    <source>
        <strain evidence="2 3">MP1X4</strain>
    </source>
</reference>
<dbReference type="Proteomes" id="UP000199679">
    <property type="component" value="Chromosome I"/>
</dbReference>
<evidence type="ECO:0000256" key="1">
    <source>
        <dbReference type="SAM" id="Phobius"/>
    </source>
</evidence>
<keyword evidence="3" id="KW-1185">Reference proteome</keyword>
<organism evidence="2 3">
    <name type="scientific">Mucilaginibacter mallensis</name>
    <dbReference type="NCBI Taxonomy" id="652787"/>
    <lineage>
        <taxon>Bacteria</taxon>
        <taxon>Pseudomonadati</taxon>
        <taxon>Bacteroidota</taxon>
        <taxon>Sphingobacteriia</taxon>
        <taxon>Sphingobacteriales</taxon>
        <taxon>Sphingobacteriaceae</taxon>
        <taxon>Mucilaginibacter</taxon>
    </lineage>
</organism>
<evidence type="ECO:0000313" key="3">
    <source>
        <dbReference type="Proteomes" id="UP000199679"/>
    </source>
</evidence>
<protein>
    <submittedName>
        <fullName evidence="2">Uncharacterized protein</fullName>
    </submittedName>
</protein>
<sequence length="34" mass="3905">MEDKNKALWQFIALLVIIVVITIVVLKLLLNDPQ</sequence>
<feature type="transmembrane region" description="Helical" evidence="1">
    <location>
        <begin position="7"/>
        <end position="30"/>
    </location>
</feature>
<proteinExistence type="predicted"/>